<dbReference type="EMBL" id="CAJNOG010000092">
    <property type="protein sequence ID" value="CAF0928416.1"/>
    <property type="molecule type" value="Genomic_DNA"/>
</dbReference>
<dbReference type="Proteomes" id="UP000663845">
    <property type="component" value="Unassembled WGS sequence"/>
</dbReference>
<comment type="caution">
    <text evidence="2">The sequence shown here is derived from an EMBL/GenBank/DDBJ whole genome shotgun (WGS) entry which is preliminary data.</text>
</comment>
<organism evidence="2 3">
    <name type="scientific">Adineta steineri</name>
    <dbReference type="NCBI Taxonomy" id="433720"/>
    <lineage>
        <taxon>Eukaryota</taxon>
        <taxon>Metazoa</taxon>
        <taxon>Spiralia</taxon>
        <taxon>Gnathifera</taxon>
        <taxon>Rotifera</taxon>
        <taxon>Eurotatoria</taxon>
        <taxon>Bdelloidea</taxon>
        <taxon>Adinetida</taxon>
        <taxon>Adinetidae</taxon>
        <taxon>Adineta</taxon>
    </lineage>
</organism>
<gene>
    <name evidence="1" type="ORF">JYZ213_LOCUS12024</name>
    <name evidence="2" type="ORF">OXD698_LOCUS34758</name>
</gene>
<evidence type="ECO:0000313" key="2">
    <source>
        <dbReference type="EMBL" id="CAF4088677.1"/>
    </source>
</evidence>
<dbReference type="EMBL" id="CAJOAZ010005131">
    <property type="protein sequence ID" value="CAF4088677.1"/>
    <property type="molecule type" value="Genomic_DNA"/>
</dbReference>
<name>A0A819TYJ8_9BILA</name>
<accession>A0A819TYJ8</accession>
<evidence type="ECO:0000313" key="1">
    <source>
        <dbReference type="EMBL" id="CAF0928416.1"/>
    </source>
</evidence>
<reference evidence="2" key="1">
    <citation type="submission" date="2021-02" db="EMBL/GenBank/DDBJ databases">
        <authorList>
            <person name="Nowell W R."/>
        </authorList>
    </citation>
    <scope>NUCLEOTIDE SEQUENCE</scope>
</reference>
<sequence>MPLVIIFYPRGHGWFCYYLRLPILSQLREILYSTCPINFEQQRRLSCNMDILNDIYDGKAYENIIKNQQGKQFLTFIMNTNGIQVANNSSTSLWVLYYGN</sequence>
<dbReference type="Proteomes" id="UP000663844">
    <property type="component" value="Unassembled WGS sequence"/>
</dbReference>
<protein>
    <submittedName>
        <fullName evidence="2">Uncharacterized protein</fullName>
    </submittedName>
</protein>
<evidence type="ECO:0000313" key="3">
    <source>
        <dbReference type="Proteomes" id="UP000663844"/>
    </source>
</evidence>
<dbReference type="AlphaFoldDB" id="A0A819TYJ8"/>
<proteinExistence type="predicted"/>